<dbReference type="EMBL" id="CAFBJH010000023">
    <property type="protein sequence ID" value="CAB4849389.1"/>
    <property type="molecule type" value="Genomic_DNA"/>
</dbReference>
<evidence type="ECO:0000313" key="15">
    <source>
        <dbReference type="EMBL" id="CAB4778595.1"/>
    </source>
</evidence>
<dbReference type="EMBL" id="CAEZZZ010000027">
    <property type="protein sequence ID" value="CAB4778595.1"/>
    <property type="molecule type" value="Genomic_DNA"/>
</dbReference>
<dbReference type="InterPro" id="IPR036249">
    <property type="entry name" value="Thioredoxin-like_sf"/>
</dbReference>
<evidence type="ECO:0000256" key="5">
    <source>
        <dbReference type="ARBA" id="ARBA00023002"/>
    </source>
</evidence>
<dbReference type="PROSITE" id="PS51352">
    <property type="entry name" value="THIOREDOXIN_2"/>
    <property type="match status" value="1"/>
</dbReference>
<dbReference type="GO" id="GO:0045454">
    <property type="term" value="P:cell redox homeostasis"/>
    <property type="evidence" value="ECO:0007669"/>
    <property type="project" value="TreeGrafter"/>
</dbReference>
<evidence type="ECO:0000256" key="4">
    <source>
        <dbReference type="ARBA" id="ARBA00022862"/>
    </source>
</evidence>
<evidence type="ECO:0000313" key="19">
    <source>
        <dbReference type="EMBL" id="CAB4971708.1"/>
    </source>
</evidence>
<evidence type="ECO:0000313" key="14">
    <source>
        <dbReference type="EMBL" id="CAB4693466.1"/>
    </source>
</evidence>
<dbReference type="EMBL" id="CAFBPG010000035">
    <property type="protein sequence ID" value="CAB5009142.1"/>
    <property type="molecule type" value="Genomic_DNA"/>
</dbReference>
<accession>A0A6J7BZH6</accession>
<dbReference type="EMBL" id="CAEZWS010000014">
    <property type="protein sequence ID" value="CAB4660605.1"/>
    <property type="molecule type" value="Genomic_DNA"/>
</dbReference>
<dbReference type="GO" id="GO:0034599">
    <property type="term" value="P:cellular response to oxidative stress"/>
    <property type="evidence" value="ECO:0007669"/>
    <property type="project" value="TreeGrafter"/>
</dbReference>
<proteinExistence type="inferred from homology"/>
<protein>
    <recommendedName>
        <fullName evidence="2">thioredoxin-dependent peroxiredoxin</fullName>
        <ecNumber evidence="2">1.11.1.24</ecNumber>
    </recommendedName>
    <alternativeName>
        <fullName evidence="8">Thioredoxin peroxidase</fullName>
    </alternativeName>
</protein>
<evidence type="ECO:0000256" key="2">
    <source>
        <dbReference type="ARBA" id="ARBA00013017"/>
    </source>
</evidence>
<dbReference type="InterPro" id="IPR024706">
    <property type="entry name" value="Peroxiredoxin_AhpC-typ"/>
</dbReference>
<dbReference type="PANTHER" id="PTHR42801:SF20">
    <property type="entry name" value="ALKYL HYDROPEROXIDE REDUCTASE E"/>
    <property type="match status" value="1"/>
</dbReference>
<keyword evidence="5" id="KW-0560">Oxidoreductase</keyword>
<evidence type="ECO:0000256" key="3">
    <source>
        <dbReference type="ARBA" id="ARBA00022559"/>
    </source>
</evidence>
<evidence type="ECO:0000259" key="11">
    <source>
        <dbReference type="PROSITE" id="PS51352"/>
    </source>
</evidence>
<dbReference type="EC" id="1.11.1.24" evidence="2"/>
<dbReference type="EMBL" id="CAEZXT010000016">
    <property type="protein sequence ID" value="CAB4693466.1"/>
    <property type="molecule type" value="Genomic_DNA"/>
</dbReference>
<dbReference type="InterPro" id="IPR013766">
    <property type="entry name" value="Thioredoxin_domain"/>
</dbReference>
<comment type="subunit">
    <text evidence="1">Monomer.</text>
</comment>
<dbReference type="InterPro" id="IPR050924">
    <property type="entry name" value="Peroxiredoxin_BCP/PrxQ"/>
</dbReference>
<evidence type="ECO:0000313" key="16">
    <source>
        <dbReference type="EMBL" id="CAB4801978.1"/>
    </source>
</evidence>
<gene>
    <name evidence="12" type="ORF">UFOPK1773_00198</name>
    <name evidence="13" type="ORF">UFOPK2288_00422</name>
    <name evidence="14" type="ORF">UFOPK2589_00415</name>
    <name evidence="15" type="ORF">UFOPK2931_00614</name>
    <name evidence="16" type="ORF">UFOPK3056_00554</name>
    <name evidence="17" type="ORF">UFOPK3287_00530</name>
    <name evidence="18" type="ORF">UFOPK3558_00551</name>
    <name evidence="19" type="ORF">UFOPK3916_00462</name>
    <name evidence="20" type="ORF">UFOPK4074_00550</name>
    <name evidence="21" type="ORF">UFOPK4372_00331</name>
</gene>
<comment type="similarity">
    <text evidence="9">Belongs to the peroxiredoxin family. BCP/PrxQ subfamily.</text>
</comment>
<reference evidence="17" key="1">
    <citation type="submission" date="2020-05" db="EMBL/GenBank/DDBJ databases">
        <authorList>
            <person name="Chiriac C."/>
            <person name="Salcher M."/>
            <person name="Ghai R."/>
            <person name="Kavagutti S V."/>
        </authorList>
    </citation>
    <scope>NUCLEOTIDE SEQUENCE</scope>
</reference>
<dbReference type="GO" id="GO:0008379">
    <property type="term" value="F:thioredoxin peroxidase activity"/>
    <property type="evidence" value="ECO:0007669"/>
    <property type="project" value="TreeGrafter"/>
</dbReference>
<dbReference type="GO" id="GO:0005737">
    <property type="term" value="C:cytoplasm"/>
    <property type="evidence" value="ECO:0007669"/>
    <property type="project" value="TreeGrafter"/>
</dbReference>
<organism evidence="17">
    <name type="scientific">freshwater metagenome</name>
    <dbReference type="NCBI Taxonomy" id="449393"/>
    <lineage>
        <taxon>unclassified sequences</taxon>
        <taxon>metagenomes</taxon>
        <taxon>ecological metagenomes</taxon>
    </lineage>
</organism>
<dbReference type="EMBL" id="CAFAAR010000036">
    <property type="protein sequence ID" value="CAB4801978.1"/>
    <property type="molecule type" value="Genomic_DNA"/>
</dbReference>
<dbReference type="SUPFAM" id="SSF52833">
    <property type="entry name" value="Thioredoxin-like"/>
    <property type="match status" value="1"/>
</dbReference>
<keyword evidence="4" id="KW-0049">Antioxidant</keyword>
<evidence type="ECO:0000256" key="6">
    <source>
        <dbReference type="ARBA" id="ARBA00023157"/>
    </source>
</evidence>
<evidence type="ECO:0000313" key="20">
    <source>
        <dbReference type="EMBL" id="CAB5009142.1"/>
    </source>
</evidence>
<evidence type="ECO:0000256" key="7">
    <source>
        <dbReference type="ARBA" id="ARBA00023284"/>
    </source>
</evidence>
<evidence type="ECO:0000313" key="13">
    <source>
        <dbReference type="EMBL" id="CAB4660605.1"/>
    </source>
</evidence>
<keyword evidence="6" id="KW-1015">Disulfide bond</keyword>
<comment type="catalytic activity">
    <reaction evidence="10">
        <text>a hydroperoxide + [thioredoxin]-dithiol = an alcohol + [thioredoxin]-disulfide + H2O</text>
        <dbReference type="Rhea" id="RHEA:62620"/>
        <dbReference type="Rhea" id="RHEA-COMP:10698"/>
        <dbReference type="Rhea" id="RHEA-COMP:10700"/>
        <dbReference type="ChEBI" id="CHEBI:15377"/>
        <dbReference type="ChEBI" id="CHEBI:29950"/>
        <dbReference type="ChEBI" id="CHEBI:30879"/>
        <dbReference type="ChEBI" id="CHEBI:35924"/>
        <dbReference type="ChEBI" id="CHEBI:50058"/>
        <dbReference type="EC" id="1.11.1.24"/>
    </reaction>
</comment>
<keyword evidence="7" id="KW-0676">Redox-active center</keyword>
<dbReference type="PANTHER" id="PTHR42801">
    <property type="entry name" value="THIOREDOXIN-DEPENDENT PEROXIDE REDUCTASE"/>
    <property type="match status" value="1"/>
</dbReference>
<evidence type="ECO:0000313" key="18">
    <source>
        <dbReference type="EMBL" id="CAB4898413.1"/>
    </source>
</evidence>
<evidence type="ECO:0000313" key="21">
    <source>
        <dbReference type="EMBL" id="CAB5070794.1"/>
    </source>
</evidence>
<evidence type="ECO:0000256" key="1">
    <source>
        <dbReference type="ARBA" id="ARBA00011245"/>
    </source>
</evidence>
<dbReference type="EMBL" id="CAFBMI010000034">
    <property type="protein sequence ID" value="CAB4898413.1"/>
    <property type="molecule type" value="Genomic_DNA"/>
</dbReference>
<dbReference type="EMBL" id="CAFBQZ010000013">
    <property type="protein sequence ID" value="CAB5070794.1"/>
    <property type="molecule type" value="Genomic_DNA"/>
</dbReference>
<name>A0A6J7BZH6_9ZZZZ</name>
<dbReference type="EMBL" id="CAEZUA010000006">
    <property type="protein sequence ID" value="CAB4581556.1"/>
    <property type="molecule type" value="Genomic_DNA"/>
</dbReference>
<dbReference type="Gene3D" id="3.40.30.10">
    <property type="entry name" value="Glutaredoxin"/>
    <property type="match status" value="1"/>
</dbReference>
<dbReference type="InterPro" id="IPR000866">
    <property type="entry name" value="AhpC/TSA"/>
</dbReference>
<evidence type="ECO:0000313" key="17">
    <source>
        <dbReference type="EMBL" id="CAB4849389.1"/>
    </source>
</evidence>
<dbReference type="Pfam" id="PF00578">
    <property type="entry name" value="AhpC-TSA"/>
    <property type="match status" value="1"/>
</dbReference>
<keyword evidence="3" id="KW-0575">Peroxidase</keyword>
<evidence type="ECO:0000313" key="12">
    <source>
        <dbReference type="EMBL" id="CAB4581556.1"/>
    </source>
</evidence>
<evidence type="ECO:0000256" key="9">
    <source>
        <dbReference type="ARBA" id="ARBA00038489"/>
    </source>
</evidence>
<dbReference type="AlphaFoldDB" id="A0A6J7BZH6"/>
<sequence length="152" mass="16612">MSLTIGSPAPEFELSNQHGEKVSLSSFKGQKNVVVLFYPFAFSGICTGELCAIRDDLNSFQNDGVQLLAISCDPMFTQRAFSEAEKYTFPVLTDFWPHGATAKAYGIFDDARGCATRGTFVIDKEGILRWQIINGLGDARNLGDYKAAISAL</sequence>
<feature type="domain" description="Thioredoxin" evidence="11">
    <location>
        <begin position="3"/>
        <end position="152"/>
    </location>
</feature>
<evidence type="ECO:0000256" key="10">
    <source>
        <dbReference type="ARBA" id="ARBA00049091"/>
    </source>
</evidence>
<dbReference type="EMBL" id="CAFBOE010000025">
    <property type="protein sequence ID" value="CAB4971708.1"/>
    <property type="molecule type" value="Genomic_DNA"/>
</dbReference>
<evidence type="ECO:0000256" key="8">
    <source>
        <dbReference type="ARBA" id="ARBA00032824"/>
    </source>
</evidence>
<dbReference type="PIRSF" id="PIRSF000239">
    <property type="entry name" value="AHPC"/>
    <property type="match status" value="1"/>
</dbReference>
<dbReference type="CDD" id="cd03018">
    <property type="entry name" value="PRX_AhpE_like"/>
    <property type="match status" value="1"/>
</dbReference>
<dbReference type="FunFam" id="3.40.30.10:FF:000118">
    <property type="entry name" value="Peroxiredoxin AhpE"/>
    <property type="match status" value="1"/>
</dbReference>